<keyword evidence="8" id="KW-1133">Transmembrane helix</keyword>
<dbReference type="SUPFAM" id="SSF48452">
    <property type="entry name" value="TPR-like"/>
    <property type="match status" value="1"/>
</dbReference>
<evidence type="ECO:0000256" key="6">
    <source>
        <dbReference type="ARBA" id="ARBA00022840"/>
    </source>
</evidence>
<dbReference type="SUPFAM" id="SSF56112">
    <property type="entry name" value="Protein kinase-like (PK-like)"/>
    <property type="match status" value="1"/>
</dbReference>
<dbReference type="PANTHER" id="PTHR43289:SF6">
    <property type="entry name" value="SERINE_THREONINE-PROTEIN KINASE NEKL-3"/>
    <property type="match status" value="1"/>
</dbReference>
<accession>A0A7C0V9A9</accession>
<organism evidence="10">
    <name type="scientific">candidate division WOR-3 bacterium</name>
    <dbReference type="NCBI Taxonomy" id="2052148"/>
    <lineage>
        <taxon>Bacteria</taxon>
        <taxon>Bacteria division WOR-3</taxon>
    </lineage>
</organism>
<dbReference type="CDD" id="cd14014">
    <property type="entry name" value="STKc_PknB_like"/>
    <property type="match status" value="1"/>
</dbReference>
<dbReference type="SMART" id="SM00220">
    <property type="entry name" value="S_TKc"/>
    <property type="match status" value="1"/>
</dbReference>
<dbReference type="InterPro" id="IPR019734">
    <property type="entry name" value="TPR_rpt"/>
</dbReference>
<keyword evidence="6" id="KW-0067">ATP-binding</keyword>
<evidence type="ECO:0000256" key="3">
    <source>
        <dbReference type="ARBA" id="ARBA00022679"/>
    </source>
</evidence>
<dbReference type="Gene3D" id="1.25.40.10">
    <property type="entry name" value="Tetratricopeptide repeat domain"/>
    <property type="match status" value="1"/>
</dbReference>
<feature type="non-terminal residue" evidence="10">
    <location>
        <position position="1"/>
    </location>
</feature>
<dbReference type="FunFam" id="1.10.510.10:FF:000021">
    <property type="entry name" value="Serine/threonine protein kinase"/>
    <property type="match status" value="1"/>
</dbReference>
<evidence type="ECO:0000256" key="4">
    <source>
        <dbReference type="ARBA" id="ARBA00022741"/>
    </source>
</evidence>
<dbReference type="GO" id="GO:0005524">
    <property type="term" value="F:ATP binding"/>
    <property type="evidence" value="ECO:0007669"/>
    <property type="project" value="UniProtKB-KW"/>
</dbReference>
<protein>
    <recommendedName>
        <fullName evidence="1">non-specific serine/threonine protein kinase</fullName>
        <ecNumber evidence="1">2.7.11.1</ecNumber>
    </recommendedName>
</protein>
<keyword evidence="3" id="KW-0808">Transferase</keyword>
<name>A0A7C0V9A9_UNCW3</name>
<evidence type="ECO:0000256" key="2">
    <source>
        <dbReference type="ARBA" id="ARBA00022527"/>
    </source>
</evidence>
<dbReference type="InterPro" id="IPR000719">
    <property type="entry name" value="Prot_kinase_dom"/>
</dbReference>
<dbReference type="Pfam" id="PF13181">
    <property type="entry name" value="TPR_8"/>
    <property type="match status" value="1"/>
</dbReference>
<gene>
    <name evidence="10" type="ORF">ENF18_00265</name>
</gene>
<proteinExistence type="predicted"/>
<dbReference type="SMART" id="SM00028">
    <property type="entry name" value="TPR"/>
    <property type="match status" value="2"/>
</dbReference>
<feature type="repeat" description="TPR" evidence="7">
    <location>
        <begin position="569"/>
        <end position="602"/>
    </location>
</feature>
<dbReference type="InterPro" id="IPR008271">
    <property type="entry name" value="Ser/Thr_kinase_AS"/>
</dbReference>
<reference evidence="10" key="1">
    <citation type="journal article" date="2020" name="mSystems">
        <title>Genome- and Community-Level Interaction Insights into Carbon Utilization and Element Cycling Functions of Hydrothermarchaeota in Hydrothermal Sediment.</title>
        <authorList>
            <person name="Zhou Z."/>
            <person name="Liu Y."/>
            <person name="Xu W."/>
            <person name="Pan J."/>
            <person name="Luo Z.H."/>
            <person name="Li M."/>
        </authorList>
    </citation>
    <scope>NUCLEOTIDE SEQUENCE [LARGE SCALE GENOMIC DNA]</scope>
    <source>
        <strain evidence="10">HyVt-102</strain>
    </source>
</reference>
<evidence type="ECO:0000259" key="9">
    <source>
        <dbReference type="PROSITE" id="PS50011"/>
    </source>
</evidence>
<sequence length="789" mass="89793">KVYDKELNGYYALKHLRPTVTIDVTDREFHIYTRLKHPGIVEVIETGIFREQPYILMEYLEGRTLRDVLQDGALPLDKAIEMFVQILDAISFAHSRGIAHRDLKPENIFVLKDGRIKITDFGIARFIDRTVTETGGIIGTPAYLSPEQINGEQGDERSDIFSLGCVFYEMLTGSSPFQGNNVPSTLFAILNEPPPSEPLKRARIPRVYTGIILKCLLKDRNYRYATCEGIKQDLLNAENIRRISLPMSRKRRQVVRVSSALFLSLMLVLLGLGFASNTPVRVEKISDHEISVYNILGRRLTKIHTQNNIIPVVLADVTDDRKREIIIGTRYDPFNDAPGGVYCFNAKGKLIWKFIPPQDNIYGSSRGRDIIHILPLKSKGNRKFIVEMSARYWFPYLITEYTPGNTTVEAYFWNAGWVLERRLVDVDGDGVKDIVLAGVNNQLGFKPVVFALSGKGFRGQSPLWTGRTQIEEYGLIFYTVLPGSGKPFGLSIKDRTIEVETNTGLTRLDFKGNILGGKGFDASYALRNLDMRKHLWNLLKQAFSTDGENGIKIVQSTLNEEFPDRYMKSTFYYLLGFLKERNGDIQGAVEAYNRALELDARFGKVYSELARIYGMKGDYGRAEELAKKAYTITSDQWDFYFLQLLYLLQGRWIEAKENMDKFNYANTDFAMAVRGIVEYFGCNVERAESLFTVSLKGYPDFFLPLLWKAIVCSDRGDRTGYKSLAEKFPSGTITGDMEGVLLIREGKYKQGNKVLLGAMDSLRKEWSIYNQLRIERIKSYLEGKNGLCD</sequence>
<dbReference type="EC" id="2.7.11.1" evidence="1"/>
<dbReference type="AlphaFoldDB" id="A0A7C0V9A9"/>
<dbReference type="EMBL" id="DQWE01000013">
    <property type="protein sequence ID" value="HDI82207.1"/>
    <property type="molecule type" value="Genomic_DNA"/>
</dbReference>
<dbReference type="InterPro" id="IPR011990">
    <property type="entry name" value="TPR-like_helical_dom_sf"/>
</dbReference>
<evidence type="ECO:0000256" key="5">
    <source>
        <dbReference type="ARBA" id="ARBA00022777"/>
    </source>
</evidence>
<evidence type="ECO:0000256" key="7">
    <source>
        <dbReference type="PROSITE-ProRule" id="PRU00339"/>
    </source>
</evidence>
<dbReference type="InterPro" id="IPR028994">
    <property type="entry name" value="Integrin_alpha_N"/>
</dbReference>
<dbReference type="PANTHER" id="PTHR43289">
    <property type="entry name" value="MITOGEN-ACTIVATED PROTEIN KINASE KINASE KINASE 20-RELATED"/>
    <property type="match status" value="1"/>
</dbReference>
<dbReference type="PROSITE" id="PS00108">
    <property type="entry name" value="PROTEIN_KINASE_ST"/>
    <property type="match status" value="1"/>
</dbReference>
<dbReference type="PROSITE" id="PS50011">
    <property type="entry name" value="PROTEIN_KINASE_DOM"/>
    <property type="match status" value="1"/>
</dbReference>
<evidence type="ECO:0000313" key="10">
    <source>
        <dbReference type="EMBL" id="HDI82207.1"/>
    </source>
</evidence>
<dbReference type="SUPFAM" id="SSF69318">
    <property type="entry name" value="Integrin alpha N-terminal domain"/>
    <property type="match status" value="1"/>
</dbReference>
<dbReference type="Proteomes" id="UP000885847">
    <property type="component" value="Unassembled WGS sequence"/>
</dbReference>
<dbReference type="PROSITE" id="PS50005">
    <property type="entry name" value="TPR"/>
    <property type="match status" value="1"/>
</dbReference>
<keyword evidence="7" id="KW-0802">TPR repeat</keyword>
<evidence type="ECO:0000256" key="1">
    <source>
        <dbReference type="ARBA" id="ARBA00012513"/>
    </source>
</evidence>
<keyword evidence="8" id="KW-0812">Transmembrane</keyword>
<keyword evidence="8" id="KW-0472">Membrane</keyword>
<keyword evidence="2 10" id="KW-0723">Serine/threonine-protein kinase</keyword>
<comment type="caution">
    <text evidence="10">The sequence shown here is derived from an EMBL/GenBank/DDBJ whole genome shotgun (WGS) entry which is preliminary data.</text>
</comment>
<dbReference type="InterPro" id="IPR011009">
    <property type="entry name" value="Kinase-like_dom_sf"/>
</dbReference>
<keyword evidence="5 10" id="KW-0418">Kinase</keyword>
<dbReference type="Gene3D" id="1.10.510.10">
    <property type="entry name" value="Transferase(Phosphotransferase) domain 1"/>
    <property type="match status" value="1"/>
</dbReference>
<evidence type="ECO:0000256" key="8">
    <source>
        <dbReference type="SAM" id="Phobius"/>
    </source>
</evidence>
<feature type="transmembrane region" description="Helical" evidence="8">
    <location>
        <begin position="254"/>
        <end position="275"/>
    </location>
</feature>
<dbReference type="Pfam" id="PF00069">
    <property type="entry name" value="Pkinase"/>
    <property type="match status" value="1"/>
</dbReference>
<feature type="domain" description="Protein kinase" evidence="9">
    <location>
        <begin position="1"/>
        <end position="235"/>
    </location>
</feature>
<keyword evidence="4" id="KW-0547">Nucleotide-binding</keyword>
<dbReference type="GO" id="GO:0004674">
    <property type="term" value="F:protein serine/threonine kinase activity"/>
    <property type="evidence" value="ECO:0007669"/>
    <property type="project" value="UniProtKB-KW"/>
</dbReference>